<keyword evidence="1" id="KW-0812">Transmembrane</keyword>
<feature type="region of interest" description="Disordered" evidence="2">
    <location>
        <begin position="258"/>
        <end position="294"/>
    </location>
</feature>
<protein>
    <recommendedName>
        <fullName evidence="3">MHYT domain-containing protein</fullName>
    </recommendedName>
</protein>
<dbReference type="PROSITE" id="PS50924">
    <property type="entry name" value="MHYT"/>
    <property type="match status" value="1"/>
</dbReference>
<dbReference type="GO" id="GO:0016020">
    <property type="term" value="C:membrane"/>
    <property type="evidence" value="ECO:0007669"/>
    <property type="project" value="UniProtKB-UniRule"/>
</dbReference>
<dbReference type="PANTHER" id="PTHR35152">
    <property type="entry name" value="DOMAIN SIGNALLING PROTEIN, PUTATIVE (AFU_ORTHOLOGUE AFUA_5G11310)-RELATED"/>
    <property type="match status" value="1"/>
</dbReference>
<dbReference type="OrthoDB" id="3763366at2"/>
<feature type="compositionally biased region" description="Low complexity" evidence="2">
    <location>
        <begin position="266"/>
        <end position="275"/>
    </location>
</feature>
<feature type="transmembrane region" description="Helical" evidence="1">
    <location>
        <begin position="111"/>
        <end position="130"/>
    </location>
</feature>
<dbReference type="Pfam" id="PF03707">
    <property type="entry name" value="MHYT"/>
    <property type="match status" value="2"/>
</dbReference>
<reference evidence="4 5" key="1">
    <citation type="submission" date="2019-05" db="EMBL/GenBank/DDBJ databases">
        <title>Draft genome sequence of Actinomadura geliboluensis A8036.</title>
        <authorList>
            <person name="Saricaoglu S."/>
            <person name="Isik K."/>
        </authorList>
    </citation>
    <scope>NUCLEOTIDE SEQUENCE [LARGE SCALE GENOMIC DNA]</scope>
    <source>
        <strain evidence="4 5">A8036</strain>
    </source>
</reference>
<feature type="transmembrane region" description="Helical" evidence="1">
    <location>
        <begin position="15"/>
        <end position="35"/>
    </location>
</feature>
<proteinExistence type="predicted"/>
<gene>
    <name evidence="4" type="ORF">ETD96_06065</name>
</gene>
<keyword evidence="1" id="KW-1133">Transmembrane helix</keyword>
<comment type="caution">
    <text evidence="4">The sequence shown here is derived from an EMBL/GenBank/DDBJ whole genome shotgun (WGS) entry which is preliminary data.</text>
</comment>
<accession>A0A5S4H7U4</accession>
<keyword evidence="1" id="KW-0472">Membrane</keyword>
<organism evidence="4 5">
    <name type="scientific">Actinomadura geliboluensis</name>
    <dbReference type="NCBI Taxonomy" id="882440"/>
    <lineage>
        <taxon>Bacteria</taxon>
        <taxon>Bacillati</taxon>
        <taxon>Actinomycetota</taxon>
        <taxon>Actinomycetes</taxon>
        <taxon>Streptosporangiales</taxon>
        <taxon>Thermomonosporaceae</taxon>
        <taxon>Actinomadura</taxon>
    </lineage>
</organism>
<dbReference type="PANTHER" id="PTHR35152:SF1">
    <property type="entry name" value="DOMAIN SIGNALLING PROTEIN, PUTATIVE (AFU_ORTHOLOGUE AFUA_5G11310)-RELATED"/>
    <property type="match status" value="1"/>
</dbReference>
<dbReference type="RefSeq" id="WP_138635281.1">
    <property type="nucleotide sequence ID" value="NZ_VCKZ01000025.1"/>
</dbReference>
<dbReference type="Proteomes" id="UP000305238">
    <property type="component" value="Unassembled WGS sequence"/>
</dbReference>
<dbReference type="AlphaFoldDB" id="A0A5S4H7U4"/>
<feature type="transmembrane region" description="Helical" evidence="1">
    <location>
        <begin position="178"/>
        <end position="198"/>
    </location>
</feature>
<feature type="transmembrane region" description="Helical" evidence="1">
    <location>
        <begin position="218"/>
        <end position="239"/>
    </location>
</feature>
<feature type="transmembrane region" description="Helical" evidence="1">
    <location>
        <begin position="84"/>
        <end position="104"/>
    </location>
</feature>
<dbReference type="InterPro" id="IPR005330">
    <property type="entry name" value="MHYT_dom"/>
</dbReference>
<dbReference type="EMBL" id="VCKZ01000025">
    <property type="protein sequence ID" value="TMR41318.1"/>
    <property type="molecule type" value="Genomic_DNA"/>
</dbReference>
<feature type="domain" description="MHYT" evidence="3">
    <location>
        <begin position="9"/>
        <end position="199"/>
    </location>
</feature>
<evidence type="ECO:0000313" key="5">
    <source>
        <dbReference type="Proteomes" id="UP000305238"/>
    </source>
</evidence>
<evidence type="ECO:0000313" key="4">
    <source>
        <dbReference type="EMBL" id="TMR41318.1"/>
    </source>
</evidence>
<keyword evidence="5" id="KW-1185">Reference proteome</keyword>
<evidence type="ECO:0000256" key="2">
    <source>
        <dbReference type="SAM" id="MobiDB-lite"/>
    </source>
</evidence>
<sequence length="294" mass="30199">MTEVHHFSYGLVTPVAAYLMSFVGSLLGLLCTARARATAGRSRASWLGLAALAIGGTGIWVMHFIAMLGFSIPDTEIRYDVPLTLLSCATAIAVVAVGLFIVGFAGEGTPVVVTGGVLTGIGVASMHYTGMTAMKMGGDIGYQPGLVALSVVIALVAATAALWFALKVRGLLPTAGAALIMGVAVTGMHYVGMAAMRITLHEHAHGTPRGGVEPTDFLLPLVGGVGAVATVLLIIIAMAPGEDEMRVEAQLQARLAVHRQRPRPSAPADHAGTADAAERGRTAGEWFGGGAPPR</sequence>
<feature type="transmembrane region" description="Helical" evidence="1">
    <location>
        <begin position="47"/>
        <end position="72"/>
    </location>
</feature>
<name>A0A5S4H7U4_9ACTN</name>
<evidence type="ECO:0000259" key="3">
    <source>
        <dbReference type="PROSITE" id="PS50924"/>
    </source>
</evidence>
<evidence type="ECO:0000256" key="1">
    <source>
        <dbReference type="PROSITE-ProRule" id="PRU00244"/>
    </source>
</evidence>
<feature type="transmembrane region" description="Helical" evidence="1">
    <location>
        <begin position="142"/>
        <end position="166"/>
    </location>
</feature>